<dbReference type="AlphaFoldDB" id="A0A9Q1CIC3"/>
<dbReference type="Proteomes" id="UP001152320">
    <property type="component" value="Chromosome 3"/>
</dbReference>
<reference evidence="2" key="1">
    <citation type="submission" date="2021-10" db="EMBL/GenBank/DDBJ databases">
        <title>Tropical sea cucumber genome reveals ecological adaptation and Cuvierian tubules defense mechanism.</title>
        <authorList>
            <person name="Chen T."/>
        </authorList>
    </citation>
    <scope>NUCLEOTIDE SEQUENCE</scope>
    <source>
        <strain evidence="2">Nanhai2018</strain>
        <tissue evidence="2">Muscle</tissue>
    </source>
</reference>
<comment type="caution">
    <text evidence="2">The sequence shown here is derived from an EMBL/GenBank/DDBJ whole genome shotgun (WGS) entry which is preliminary data.</text>
</comment>
<evidence type="ECO:0000256" key="1">
    <source>
        <dbReference type="SAM" id="MobiDB-lite"/>
    </source>
</evidence>
<keyword evidence="3" id="KW-1185">Reference proteome</keyword>
<name>A0A9Q1CIC3_HOLLE</name>
<gene>
    <name evidence="2" type="ORF">HOLleu_08505</name>
</gene>
<feature type="compositionally biased region" description="Basic and acidic residues" evidence="1">
    <location>
        <begin position="56"/>
        <end position="73"/>
    </location>
</feature>
<sequence length="154" mass="16875">MHEACLGRMSSLKDWKEALASGVSVKTLLGIKESTETRSGKSKKRKLQGDATTSSADKERASDETFHAKKKASDVTDYQTFEANLKVAGFLREPQQFRWSSFHGDLIENTVSADQKLKPPVPVLPLEELIGPCFIGHSADSAKTKSESSSSEED</sequence>
<organism evidence="2 3">
    <name type="scientific">Holothuria leucospilota</name>
    <name type="common">Black long sea cucumber</name>
    <name type="synonym">Mertensiothuria leucospilota</name>
    <dbReference type="NCBI Taxonomy" id="206669"/>
    <lineage>
        <taxon>Eukaryota</taxon>
        <taxon>Metazoa</taxon>
        <taxon>Echinodermata</taxon>
        <taxon>Eleutherozoa</taxon>
        <taxon>Echinozoa</taxon>
        <taxon>Holothuroidea</taxon>
        <taxon>Aspidochirotacea</taxon>
        <taxon>Aspidochirotida</taxon>
        <taxon>Holothuriidae</taxon>
        <taxon>Holothuria</taxon>
    </lineage>
</organism>
<protein>
    <submittedName>
        <fullName evidence="2">Uncharacterized protein</fullName>
    </submittedName>
</protein>
<proteinExistence type="predicted"/>
<evidence type="ECO:0000313" key="2">
    <source>
        <dbReference type="EMBL" id="KAJ8045486.1"/>
    </source>
</evidence>
<dbReference type="EMBL" id="JAIZAY010000003">
    <property type="protein sequence ID" value="KAJ8045486.1"/>
    <property type="molecule type" value="Genomic_DNA"/>
</dbReference>
<accession>A0A9Q1CIC3</accession>
<evidence type="ECO:0000313" key="3">
    <source>
        <dbReference type="Proteomes" id="UP001152320"/>
    </source>
</evidence>
<feature type="region of interest" description="Disordered" evidence="1">
    <location>
        <begin position="34"/>
        <end position="73"/>
    </location>
</feature>